<evidence type="ECO:0000256" key="17">
    <source>
        <dbReference type="PIRSR" id="PIRSR606309-1"/>
    </source>
</evidence>
<proteinExistence type="predicted"/>
<dbReference type="SUPFAM" id="SSF53098">
    <property type="entry name" value="Ribonuclease H-like"/>
    <property type="match status" value="1"/>
</dbReference>
<feature type="binding site" evidence="18">
    <location>
        <position position="53"/>
    </location>
    <ligand>
        <name>substrate</name>
    </ligand>
</feature>
<evidence type="ECO:0000256" key="10">
    <source>
        <dbReference type="ARBA" id="ARBA00022839"/>
    </source>
</evidence>
<keyword evidence="4 20" id="KW-0808">Transferase</keyword>
<dbReference type="GO" id="GO:0008408">
    <property type="term" value="F:3'-5' exonuclease activity"/>
    <property type="evidence" value="ECO:0007669"/>
    <property type="project" value="TreeGrafter"/>
</dbReference>
<dbReference type="CDD" id="cd06131">
    <property type="entry name" value="DNA_pol_III_epsilon_Ecoli_like"/>
    <property type="match status" value="1"/>
</dbReference>
<dbReference type="GO" id="GO:0003677">
    <property type="term" value="F:DNA binding"/>
    <property type="evidence" value="ECO:0007669"/>
    <property type="project" value="InterPro"/>
</dbReference>
<feature type="binding site" evidence="18">
    <location>
        <position position="58"/>
    </location>
    <ligand>
        <name>substrate</name>
    </ligand>
</feature>
<keyword evidence="23" id="KW-1185">Reference proteome</keyword>
<evidence type="ECO:0000313" key="22">
    <source>
        <dbReference type="EMBL" id="MBB2177616.1"/>
    </source>
</evidence>
<evidence type="ECO:0000256" key="4">
    <source>
        <dbReference type="ARBA" id="ARBA00022679"/>
    </source>
</evidence>
<evidence type="ECO:0000313" key="23">
    <source>
        <dbReference type="Proteomes" id="UP000525623"/>
    </source>
</evidence>
<evidence type="ECO:0000256" key="8">
    <source>
        <dbReference type="ARBA" id="ARBA00022723"/>
    </source>
</evidence>
<feature type="binding site" evidence="18">
    <location>
        <position position="8"/>
    </location>
    <ligand>
        <name>substrate</name>
    </ligand>
</feature>
<evidence type="ECO:0000256" key="2">
    <source>
        <dbReference type="ARBA" id="ARBA00012417"/>
    </source>
</evidence>
<dbReference type="GO" id="GO:0046872">
    <property type="term" value="F:metal ion binding"/>
    <property type="evidence" value="ECO:0007669"/>
    <property type="project" value="UniProtKB-KW"/>
</dbReference>
<keyword evidence="13 19" id="KW-0464">Manganese</keyword>
<dbReference type="GO" id="GO:0003887">
    <property type="term" value="F:DNA-directed DNA polymerase activity"/>
    <property type="evidence" value="ECO:0007669"/>
    <property type="project" value="UniProtKB-KW"/>
</dbReference>
<organism evidence="22 23">
    <name type="scientific">Gluconacetobacter tumulicola</name>
    <dbReference type="NCBI Taxonomy" id="1017177"/>
    <lineage>
        <taxon>Bacteria</taxon>
        <taxon>Pseudomonadati</taxon>
        <taxon>Pseudomonadota</taxon>
        <taxon>Alphaproteobacteria</taxon>
        <taxon>Acetobacterales</taxon>
        <taxon>Acetobacteraceae</taxon>
        <taxon>Gluconacetobacter</taxon>
    </lineage>
</organism>
<feature type="binding site" evidence="18">
    <location>
        <position position="156"/>
    </location>
    <ligand>
        <name>substrate</name>
    </ligand>
</feature>
<keyword evidence="9 20" id="KW-0378">Hydrolase</keyword>
<dbReference type="RefSeq" id="WP_182964011.1">
    <property type="nucleotide sequence ID" value="NZ_BAABGC010000002.1"/>
</dbReference>
<dbReference type="NCBIfam" id="TIGR01406">
    <property type="entry name" value="dnaQ_proteo"/>
    <property type="match status" value="1"/>
</dbReference>
<evidence type="ECO:0000256" key="20">
    <source>
        <dbReference type="RuleBase" id="RU364087"/>
    </source>
</evidence>
<dbReference type="GO" id="GO:0045004">
    <property type="term" value="P:DNA replication proofreading"/>
    <property type="evidence" value="ECO:0007669"/>
    <property type="project" value="TreeGrafter"/>
</dbReference>
<evidence type="ECO:0000256" key="12">
    <source>
        <dbReference type="ARBA" id="ARBA00022932"/>
    </source>
</evidence>
<dbReference type="InterPro" id="IPR012337">
    <property type="entry name" value="RNaseH-like_sf"/>
</dbReference>
<feature type="domain" description="Exonuclease" evidence="21">
    <location>
        <begin position="3"/>
        <end position="173"/>
    </location>
</feature>
<dbReference type="EC" id="2.7.7.7" evidence="2 20"/>
<evidence type="ECO:0000256" key="3">
    <source>
        <dbReference type="ARBA" id="ARBA00020352"/>
    </source>
</evidence>
<dbReference type="InterPro" id="IPR006054">
    <property type="entry name" value="DnaQ"/>
</dbReference>
<evidence type="ECO:0000256" key="19">
    <source>
        <dbReference type="PIRSR" id="PIRSR606309-3"/>
    </source>
</evidence>
<keyword evidence="12 20" id="KW-0239">DNA-directed DNA polymerase</keyword>
<keyword evidence="10 20" id="KW-0269">Exonuclease</keyword>
<feature type="binding site" evidence="18">
    <location>
        <position position="10"/>
    </location>
    <ligand>
        <name>substrate</name>
    </ligand>
</feature>
<dbReference type="FunFam" id="3.30.420.10:FF:000012">
    <property type="entry name" value="DNA polymerase III subunit epsilon"/>
    <property type="match status" value="1"/>
</dbReference>
<evidence type="ECO:0000256" key="14">
    <source>
        <dbReference type="ARBA" id="ARBA00025483"/>
    </source>
</evidence>
<feature type="active site" description="Proton acceptor" evidence="17">
    <location>
        <position position="151"/>
    </location>
</feature>
<evidence type="ECO:0000256" key="18">
    <source>
        <dbReference type="PIRSR" id="PIRSR606309-2"/>
    </source>
</evidence>
<evidence type="ECO:0000256" key="1">
    <source>
        <dbReference type="ARBA" id="ARBA00001936"/>
    </source>
</evidence>
<accession>A0A7W4JAD3</accession>
<protein>
    <recommendedName>
        <fullName evidence="3 20">DNA polymerase III subunit epsilon</fullName>
        <ecNumber evidence="2 20">2.7.7.7</ecNumber>
    </recommendedName>
</protein>
<evidence type="ECO:0000259" key="21">
    <source>
        <dbReference type="SMART" id="SM00479"/>
    </source>
</evidence>
<dbReference type="Gene3D" id="3.30.420.10">
    <property type="entry name" value="Ribonuclease H-like superfamily/Ribonuclease H"/>
    <property type="match status" value="1"/>
</dbReference>
<dbReference type="EMBL" id="JABEQL010000001">
    <property type="protein sequence ID" value="MBB2177616.1"/>
    <property type="molecule type" value="Genomic_DNA"/>
</dbReference>
<dbReference type="Pfam" id="PF00929">
    <property type="entry name" value="RNase_T"/>
    <property type="match status" value="1"/>
</dbReference>
<dbReference type="Proteomes" id="UP000525623">
    <property type="component" value="Unassembled WGS sequence"/>
</dbReference>
<evidence type="ECO:0000256" key="7">
    <source>
        <dbReference type="ARBA" id="ARBA00022722"/>
    </source>
</evidence>
<feature type="binding site" evidence="19">
    <location>
        <position position="8"/>
    </location>
    <ligand>
        <name>a divalent metal cation</name>
        <dbReference type="ChEBI" id="CHEBI:60240"/>
        <label>1</label>
        <note>catalytic</note>
    </ligand>
</feature>
<gene>
    <name evidence="20 22" type="primary">dnaQ</name>
    <name evidence="22" type="ORF">HLH29_00250</name>
</gene>
<dbReference type="InterPro" id="IPR006309">
    <property type="entry name" value="DnaQ_proteo"/>
</dbReference>
<comment type="subunit">
    <text evidence="15 20">DNA polymerase III contains a core (composed of alpha, epsilon and theta chains) that associates with a tau subunit. This core dimerizes to form the POLIII' complex. PolIII' associates with the gamma complex (composed of gamma, delta, delta', psi and chi chains) and with the beta chain to form the complete DNA polymerase III complex.</text>
</comment>
<evidence type="ECO:0000256" key="6">
    <source>
        <dbReference type="ARBA" id="ARBA00022705"/>
    </source>
</evidence>
<evidence type="ECO:0000256" key="9">
    <source>
        <dbReference type="ARBA" id="ARBA00022801"/>
    </source>
</evidence>
<evidence type="ECO:0000256" key="5">
    <source>
        <dbReference type="ARBA" id="ARBA00022695"/>
    </source>
</evidence>
<evidence type="ECO:0000256" key="13">
    <source>
        <dbReference type="ARBA" id="ARBA00023211"/>
    </source>
</evidence>
<keyword evidence="7 20" id="KW-0540">Nuclease</keyword>
<keyword evidence="8 19" id="KW-0479">Metal-binding</keyword>
<feature type="binding site" evidence="19">
    <location>
        <position position="10"/>
    </location>
    <ligand>
        <name>a divalent metal cation</name>
        <dbReference type="ChEBI" id="CHEBI:60240"/>
        <label>1</label>
        <note>catalytic</note>
    </ligand>
</feature>
<sequence>MKRSILFDTETTGLDPKKGDRVIEIAALELIDDLPTGEHFRVLIHPERDIPEEATKVHGFTLADLEGKPRFHEIADEFLTFIGPDEMIAHNARFDFGFLNAELERAGRPVLSLDRMVDTLDIARERYPGLPNSLDALCRRFSIDLSARTTHNALLDCRLLAEVYLELMGGRQRGLGLMVEDGGGGGPAAYSYERVTGRTPRPIVPSPEELAAHSRFLEKLKEPIWFA</sequence>
<comment type="catalytic activity">
    <reaction evidence="16 20">
        <text>DNA(n) + a 2'-deoxyribonucleoside 5'-triphosphate = DNA(n+1) + diphosphate</text>
        <dbReference type="Rhea" id="RHEA:22508"/>
        <dbReference type="Rhea" id="RHEA-COMP:17339"/>
        <dbReference type="Rhea" id="RHEA-COMP:17340"/>
        <dbReference type="ChEBI" id="CHEBI:33019"/>
        <dbReference type="ChEBI" id="CHEBI:61560"/>
        <dbReference type="ChEBI" id="CHEBI:173112"/>
        <dbReference type="EC" id="2.7.7.7"/>
    </reaction>
</comment>
<reference evidence="22 23" key="1">
    <citation type="submission" date="2020-04" db="EMBL/GenBank/DDBJ databases">
        <title>Description of novel Gluconacetobacter.</title>
        <authorList>
            <person name="Sombolestani A."/>
        </authorList>
    </citation>
    <scope>NUCLEOTIDE SEQUENCE [LARGE SCALE GENOMIC DNA]</scope>
    <source>
        <strain evidence="22 23">LMG 27725</strain>
    </source>
</reference>
<evidence type="ECO:0000256" key="16">
    <source>
        <dbReference type="ARBA" id="ARBA00049244"/>
    </source>
</evidence>
<evidence type="ECO:0000256" key="11">
    <source>
        <dbReference type="ARBA" id="ARBA00022842"/>
    </source>
</evidence>
<comment type="cofactor">
    <cofactor evidence="19">
        <name>Mg(2+)</name>
        <dbReference type="ChEBI" id="CHEBI:18420"/>
    </cofactor>
    <cofactor evidence="19">
        <name>Mn(2+)</name>
        <dbReference type="ChEBI" id="CHEBI:29035"/>
    </cofactor>
    <text evidence="19">Binds 2 divalent metal cations. Magnesium or manganese.</text>
</comment>
<comment type="cofactor">
    <cofactor evidence="1 20">
        <name>Mn(2+)</name>
        <dbReference type="ChEBI" id="CHEBI:29035"/>
    </cofactor>
</comment>
<keyword evidence="5 20" id="KW-0548">Nucleotidyltransferase</keyword>
<dbReference type="NCBIfam" id="TIGR00573">
    <property type="entry name" value="dnaq"/>
    <property type="match status" value="1"/>
</dbReference>
<dbReference type="PANTHER" id="PTHR30231">
    <property type="entry name" value="DNA POLYMERASE III SUBUNIT EPSILON"/>
    <property type="match status" value="1"/>
</dbReference>
<evidence type="ECO:0000256" key="15">
    <source>
        <dbReference type="ARBA" id="ARBA00026073"/>
    </source>
</evidence>
<keyword evidence="6 20" id="KW-0235">DNA replication</keyword>
<dbReference type="NCBIfam" id="NF004316">
    <property type="entry name" value="PRK05711.1"/>
    <property type="match status" value="1"/>
</dbReference>
<comment type="function">
    <text evidence="14 20">DNA polymerase III is a complex, multichain enzyme responsible for most of the replicative synthesis in bacteria. The epsilon subunit contain the editing function and is a proofreading 3'-5' exonuclease.</text>
</comment>
<feature type="binding site" evidence="19">
    <location>
        <position position="156"/>
    </location>
    <ligand>
        <name>a divalent metal cation</name>
        <dbReference type="ChEBI" id="CHEBI:60240"/>
        <label>1</label>
        <note>catalytic</note>
    </ligand>
</feature>
<dbReference type="InterPro" id="IPR013520">
    <property type="entry name" value="Ribonucl_H"/>
</dbReference>
<comment type="caution">
    <text evidence="22">The sequence shown here is derived from an EMBL/GenBank/DDBJ whole genome shotgun (WGS) entry which is preliminary data.</text>
</comment>
<dbReference type="AlphaFoldDB" id="A0A7W4JAD3"/>
<dbReference type="InterPro" id="IPR036397">
    <property type="entry name" value="RNaseH_sf"/>
</dbReference>
<dbReference type="SMART" id="SM00479">
    <property type="entry name" value="EXOIII"/>
    <property type="match status" value="1"/>
</dbReference>
<dbReference type="PANTHER" id="PTHR30231:SF41">
    <property type="entry name" value="DNA POLYMERASE III SUBUNIT EPSILON"/>
    <property type="match status" value="1"/>
</dbReference>
<name>A0A7W4JAD3_9PROT</name>
<dbReference type="GO" id="GO:0005829">
    <property type="term" value="C:cytosol"/>
    <property type="evidence" value="ECO:0007669"/>
    <property type="project" value="TreeGrafter"/>
</dbReference>
<keyword evidence="11 19" id="KW-0460">Magnesium</keyword>